<evidence type="ECO:0000313" key="2">
    <source>
        <dbReference type="Proteomes" id="UP000018445"/>
    </source>
</evidence>
<evidence type="ECO:0008006" key="3">
    <source>
        <dbReference type="Google" id="ProtNLM"/>
    </source>
</evidence>
<dbReference type="PROSITE" id="PS51257">
    <property type="entry name" value="PROKAR_LIPOPROTEIN"/>
    <property type="match status" value="1"/>
</dbReference>
<evidence type="ECO:0000313" key="1">
    <source>
        <dbReference type="EMBL" id="ENV36869.1"/>
    </source>
</evidence>
<comment type="caution">
    <text evidence="1">The sequence shown here is derived from an EMBL/GenBank/DDBJ whole genome shotgun (WGS) entry which is preliminary data.</text>
</comment>
<dbReference type="AlphaFoldDB" id="N8ZSW7"/>
<sequence length="150" mass="16898">MKFITSSIVLAFITLLSGCAGYSIKKGGDGDGFDFYKPEPYLLIKSTNQAYTSEIIWLPNYNDRYRVKTWNFLAKSDISFDITDGWKLSKISDKSDNTTVASKLLDIALKATKDADKSLVETSPNGVTKLYRFSYDNNGYLSKLIEVEME</sequence>
<gene>
    <name evidence="1" type="ORF">F959_01676</name>
</gene>
<protein>
    <recommendedName>
        <fullName evidence="3">Lipoprotein</fullName>
    </recommendedName>
</protein>
<dbReference type="GeneID" id="58194553"/>
<proteinExistence type="predicted"/>
<reference evidence="1 2" key="1">
    <citation type="submission" date="2013-02" db="EMBL/GenBank/DDBJ databases">
        <title>The Genome Sequence of Acinetobacter venetianus CIP 110063.</title>
        <authorList>
            <consortium name="The Broad Institute Genome Sequencing Platform"/>
            <consortium name="The Broad Institute Genome Sequencing Center for Infectious Disease"/>
            <person name="Cerqueira G."/>
            <person name="Feldgarden M."/>
            <person name="Courvalin P."/>
            <person name="Perichon B."/>
            <person name="Grillot-Courvalin C."/>
            <person name="Clermont D."/>
            <person name="Rocha E."/>
            <person name="Yoon E.-J."/>
            <person name="Nemec A."/>
            <person name="Walker B."/>
            <person name="Young S.K."/>
            <person name="Zeng Q."/>
            <person name="Gargeya S."/>
            <person name="Fitzgerald M."/>
            <person name="Haas B."/>
            <person name="Abouelleil A."/>
            <person name="Alvarado L."/>
            <person name="Arachchi H.M."/>
            <person name="Berlin A.M."/>
            <person name="Chapman S.B."/>
            <person name="Dewar J."/>
            <person name="Goldberg J."/>
            <person name="Griggs A."/>
            <person name="Gujja S."/>
            <person name="Hansen M."/>
            <person name="Howarth C."/>
            <person name="Imamovic A."/>
            <person name="Larimer J."/>
            <person name="McCowan C."/>
            <person name="Murphy C."/>
            <person name="Neiman D."/>
            <person name="Pearson M."/>
            <person name="Priest M."/>
            <person name="Roberts A."/>
            <person name="Saif S."/>
            <person name="Shea T."/>
            <person name="Sisk P."/>
            <person name="Sykes S."/>
            <person name="Wortman J."/>
            <person name="Nusbaum C."/>
            <person name="Birren B."/>
        </authorList>
    </citation>
    <scope>NUCLEOTIDE SEQUENCE [LARGE SCALE GENOMIC DNA]</scope>
    <source>
        <strain evidence="2">ATCC 31012 / DSM 23050 / BCRC 14357 / CCUG 45561 / CIP 110063 / KCTC 2702 / LMG 19082 / RAG-1</strain>
    </source>
</reference>
<dbReference type="EMBL" id="APPO01000013">
    <property type="protein sequence ID" value="ENV36869.1"/>
    <property type="molecule type" value="Genomic_DNA"/>
</dbReference>
<accession>N8ZSW7</accession>
<dbReference type="Proteomes" id="UP000018445">
    <property type="component" value="Unassembled WGS sequence"/>
</dbReference>
<dbReference type="HOGENOM" id="CLU_1736611_0_0_6"/>
<organism evidence="1 2">
    <name type="scientific">Acinetobacter venetianus (strain ATCC 31012 / DSM 23050 / BCRC 14357 / CCUG 45561 / CIP 110063 / KCTC 2702 / LMG 19082 / RAG-1)</name>
    <dbReference type="NCBI Taxonomy" id="1191460"/>
    <lineage>
        <taxon>Bacteria</taxon>
        <taxon>Pseudomonadati</taxon>
        <taxon>Pseudomonadota</taxon>
        <taxon>Gammaproteobacteria</taxon>
        <taxon>Moraxellales</taxon>
        <taxon>Moraxellaceae</taxon>
        <taxon>Acinetobacter</taxon>
    </lineage>
</organism>
<keyword evidence="2" id="KW-1185">Reference proteome</keyword>
<dbReference type="PATRIC" id="fig|1191460.12.peg.1661"/>
<name>N8ZSW7_ACIVR</name>
<dbReference type="RefSeq" id="WP_004879062.1">
    <property type="nucleotide sequence ID" value="NZ_AKIQ01000062.1"/>
</dbReference>
<dbReference type="OrthoDB" id="8372739at2"/>